<dbReference type="GO" id="GO:0006355">
    <property type="term" value="P:regulation of DNA-templated transcription"/>
    <property type="evidence" value="ECO:0007669"/>
    <property type="project" value="InterPro"/>
</dbReference>
<dbReference type="SUPFAM" id="SSF75516">
    <property type="entry name" value="Pheromone-binding domain of LuxR-like quorum-sensing transcription factors"/>
    <property type="match status" value="1"/>
</dbReference>
<dbReference type="Gene3D" id="1.10.10.10">
    <property type="entry name" value="Winged helix-like DNA-binding domain superfamily/Winged helix DNA-binding domain"/>
    <property type="match status" value="1"/>
</dbReference>
<dbReference type="AlphaFoldDB" id="A0A850HF24"/>
<dbReference type="PRINTS" id="PR00038">
    <property type="entry name" value="HTHLUXR"/>
</dbReference>
<dbReference type="Proteomes" id="UP000546031">
    <property type="component" value="Unassembled WGS sequence"/>
</dbReference>
<sequence length="236" mass="26656">MREHMATIDSLGDLTSVLEFVRDICLAHGVLRMSYHFSPIFEEPTSIRTVVYAHGFSPEWLALYEEADFRAHDPIPSRTFAHGGFLTWMDAMEAEPNTPEQEAYLQAMKKAGLQHGFGVPLYGARGREAYASFDFGEPLDDVDPERIGLVRALAQGAHQRLCNLIDQERAVPELSQREAEVLTWVARGKSNTDIGTILDLSPETVRTYRKRVYEKLEVFDQIGAIIRALRLGLIHI</sequence>
<dbReference type="SUPFAM" id="SSF46894">
    <property type="entry name" value="C-terminal effector domain of the bipartite response regulators"/>
    <property type="match status" value="1"/>
</dbReference>
<gene>
    <name evidence="5" type="ORF">HUO12_12735</name>
</gene>
<organism evidence="5 6">
    <name type="scientific">Altererythrobacter lutimaris</name>
    <dbReference type="NCBI Taxonomy" id="2743979"/>
    <lineage>
        <taxon>Bacteria</taxon>
        <taxon>Pseudomonadati</taxon>
        <taxon>Pseudomonadota</taxon>
        <taxon>Alphaproteobacteria</taxon>
        <taxon>Sphingomonadales</taxon>
        <taxon>Erythrobacteraceae</taxon>
        <taxon>Altererythrobacter</taxon>
    </lineage>
</organism>
<name>A0A850HF24_9SPHN</name>
<dbReference type="Pfam" id="PF00196">
    <property type="entry name" value="GerE"/>
    <property type="match status" value="1"/>
</dbReference>
<keyword evidence="6" id="KW-1185">Reference proteome</keyword>
<comment type="caution">
    <text evidence="5">The sequence shown here is derived from an EMBL/GenBank/DDBJ whole genome shotgun (WGS) entry which is preliminary data.</text>
</comment>
<dbReference type="InterPro" id="IPR036388">
    <property type="entry name" value="WH-like_DNA-bd_sf"/>
</dbReference>
<evidence type="ECO:0000256" key="2">
    <source>
        <dbReference type="ARBA" id="ARBA00023125"/>
    </source>
</evidence>
<protein>
    <submittedName>
        <fullName evidence="5">LuxR family transcriptional regulator</fullName>
    </submittedName>
</protein>
<dbReference type="InterPro" id="IPR036693">
    <property type="entry name" value="TF_LuxR_autoind-bd_dom_sf"/>
</dbReference>
<dbReference type="PANTHER" id="PTHR44688:SF16">
    <property type="entry name" value="DNA-BINDING TRANSCRIPTIONAL ACTIVATOR DEVR_DOSR"/>
    <property type="match status" value="1"/>
</dbReference>
<feature type="domain" description="HTH luxR-type" evidence="4">
    <location>
        <begin position="167"/>
        <end position="232"/>
    </location>
</feature>
<dbReference type="InterPro" id="IPR005143">
    <property type="entry name" value="TF_LuxR_autoind-bd_dom"/>
</dbReference>
<dbReference type="EMBL" id="JABWTA010000001">
    <property type="protein sequence ID" value="NVE95766.1"/>
    <property type="molecule type" value="Genomic_DNA"/>
</dbReference>
<keyword evidence="2" id="KW-0238">DNA-binding</keyword>
<keyword evidence="1" id="KW-0805">Transcription regulation</keyword>
<proteinExistence type="predicted"/>
<keyword evidence="3" id="KW-0804">Transcription</keyword>
<evidence type="ECO:0000259" key="4">
    <source>
        <dbReference type="PROSITE" id="PS50043"/>
    </source>
</evidence>
<dbReference type="SMART" id="SM00421">
    <property type="entry name" value="HTH_LUXR"/>
    <property type="match status" value="1"/>
</dbReference>
<dbReference type="Pfam" id="PF03472">
    <property type="entry name" value="Autoind_bind"/>
    <property type="match status" value="1"/>
</dbReference>
<dbReference type="PROSITE" id="PS50043">
    <property type="entry name" value="HTH_LUXR_2"/>
    <property type="match status" value="1"/>
</dbReference>
<dbReference type="InterPro" id="IPR000792">
    <property type="entry name" value="Tscrpt_reg_LuxR_C"/>
</dbReference>
<evidence type="ECO:0000256" key="1">
    <source>
        <dbReference type="ARBA" id="ARBA00023015"/>
    </source>
</evidence>
<dbReference type="Gene3D" id="3.30.450.80">
    <property type="entry name" value="Transcription factor LuxR-like, autoinducer-binding domain"/>
    <property type="match status" value="1"/>
</dbReference>
<dbReference type="CDD" id="cd06170">
    <property type="entry name" value="LuxR_C_like"/>
    <property type="match status" value="1"/>
</dbReference>
<dbReference type="InterPro" id="IPR016032">
    <property type="entry name" value="Sig_transdc_resp-reg_C-effctor"/>
</dbReference>
<dbReference type="RefSeq" id="WP_176273958.1">
    <property type="nucleotide sequence ID" value="NZ_JABWTA010000001.1"/>
</dbReference>
<evidence type="ECO:0000313" key="6">
    <source>
        <dbReference type="Proteomes" id="UP000546031"/>
    </source>
</evidence>
<evidence type="ECO:0000313" key="5">
    <source>
        <dbReference type="EMBL" id="NVE95766.1"/>
    </source>
</evidence>
<accession>A0A850HF24</accession>
<evidence type="ECO:0000256" key="3">
    <source>
        <dbReference type="ARBA" id="ARBA00023163"/>
    </source>
</evidence>
<dbReference type="PANTHER" id="PTHR44688">
    <property type="entry name" value="DNA-BINDING TRANSCRIPTIONAL ACTIVATOR DEVR_DOSR"/>
    <property type="match status" value="1"/>
</dbReference>
<reference evidence="5 6" key="1">
    <citation type="submission" date="2020-06" db="EMBL/GenBank/DDBJ databases">
        <title>Altererythrobacter lutimaris sp. nov., a marine bacterium isolated from a tidal flat.</title>
        <authorList>
            <person name="Kim D."/>
            <person name="Yoo Y."/>
            <person name="Kim J.-J."/>
        </authorList>
    </citation>
    <scope>NUCLEOTIDE SEQUENCE [LARGE SCALE GENOMIC DNA]</scope>
    <source>
        <strain evidence="5 6">JGD-16</strain>
    </source>
</reference>
<dbReference type="GO" id="GO:0003677">
    <property type="term" value="F:DNA binding"/>
    <property type="evidence" value="ECO:0007669"/>
    <property type="project" value="UniProtKB-KW"/>
</dbReference>
<dbReference type="PROSITE" id="PS00622">
    <property type="entry name" value="HTH_LUXR_1"/>
    <property type="match status" value="1"/>
</dbReference>